<dbReference type="InterPro" id="IPR004107">
    <property type="entry name" value="Integrase_SAM-like_N"/>
</dbReference>
<organism evidence="8 9">
    <name type="scientific">Corynebacterium lactis RW2-5</name>
    <dbReference type="NCBI Taxonomy" id="1408189"/>
    <lineage>
        <taxon>Bacteria</taxon>
        <taxon>Bacillati</taxon>
        <taxon>Actinomycetota</taxon>
        <taxon>Actinomycetes</taxon>
        <taxon>Mycobacteriales</taxon>
        <taxon>Corynebacteriaceae</taxon>
        <taxon>Corynebacterium</taxon>
    </lineage>
</organism>
<dbReference type="GO" id="GO:0015074">
    <property type="term" value="P:DNA integration"/>
    <property type="evidence" value="ECO:0007669"/>
    <property type="project" value="UniProtKB-KW"/>
</dbReference>
<dbReference type="GO" id="GO:0003677">
    <property type="term" value="F:DNA binding"/>
    <property type="evidence" value="ECO:0007669"/>
    <property type="project" value="UniProtKB-UniRule"/>
</dbReference>
<dbReference type="PROSITE" id="PS51898">
    <property type="entry name" value="TYR_RECOMBINASE"/>
    <property type="match status" value="1"/>
</dbReference>
<dbReference type="RefSeq" id="WP_053411662.1">
    <property type="nucleotide sequence ID" value="NZ_CP006841.1"/>
</dbReference>
<feature type="domain" description="Core-binding (CB)" evidence="7">
    <location>
        <begin position="62"/>
        <end position="140"/>
    </location>
</feature>
<evidence type="ECO:0000256" key="1">
    <source>
        <dbReference type="ARBA" id="ARBA00008857"/>
    </source>
</evidence>
<dbReference type="PROSITE" id="PS51900">
    <property type="entry name" value="CB"/>
    <property type="match status" value="1"/>
</dbReference>
<dbReference type="AlphaFoldDB" id="A0A0K2GYQ3"/>
<dbReference type="InterPro" id="IPR002104">
    <property type="entry name" value="Integrase_catalytic"/>
</dbReference>
<evidence type="ECO:0000313" key="9">
    <source>
        <dbReference type="Proteomes" id="UP000058446"/>
    </source>
</evidence>
<evidence type="ECO:0000256" key="3">
    <source>
        <dbReference type="ARBA" id="ARBA00023125"/>
    </source>
</evidence>
<dbReference type="SUPFAM" id="SSF56349">
    <property type="entry name" value="DNA breaking-rejoining enzymes"/>
    <property type="match status" value="1"/>
</dbReference>
<dbReference type="Pfam" id="PF14659">
    <property type="entry name" value="Phage_int_SAM_3"/>
    <property type="match status" value="1"/>
</dbReference>
<gene>
    <name evidence="8" type="ORF">CLAC_03260</name>
</gene>
<dbReference type="InterPro" id="IPR044068">
    <property type="entry name" value="CB"/>
</dbReference>
<dbReference type="InterPro" id="IPR011010">
    <property type="entry name" value="DNA_brk_join_enz"/>
</dbReference>
<keyword evidence="2" id="KW-0229">DNA integration</keyword>
<dbReference type="CDD" id="cd01189">
    <property type="entry name" value="INT_ICEBs1_C_like"/>
    <property type="match status" value="1"/>
</dbReference>
<dbReference type="PANTHER" id="PTHR30349">
    <property type="entry name" value="PHAGE INTEGRASE-RELATED"/>
    <property type="match status" value="1"/>
</dbReference>
<name>A0A0K2GYQ3_9CORY</name>
<sequence>MASIKRYKKSRGHAWRVQYRAPDGTSRTKQGFRTKNEAEAWAAANTINLGQGTWSPETERRRTVHDLGTAWLAAQTHLKPSTYRTTESTWRVHVEPYWGGWQIGRIKRSDVQTWLAGITGGASTVRKAHACLAQVLDVAVGDGVLAINPARGVRLPRKPKATKVYLTGEQVKTLAKNCKRPELIWLLATTGLRWGEAAALRVRDVNVLRGRVHVERNAVTVGSEVVIGTPKTHERRTVAVPKKVMGMLEKLIDGRAPDALLWPAGNGGPLPTPSQPDWYYGNLERVMEANPDFPYVTPHGLRHVAAGLMVGSGASVKVVQSQLGHSSAAMTLDTYADLFDGDLDAVAAVMDEQLRGVL</sequence>
<dbReference type="InterPro" id="IPR010998">
    <property type="entry name" value="Integrase_recombinase_N"/>
</dbReference>
<accession>A0A0K2GYQ3</accession>
<reference evidence="8 9" key="1">
    <citation type="submission" date="2013-10" db="EMBL/GenBank/DDBJ databases">
        <title>Complete genome sequence of Corynebacterium lactis DSM 45799(T), isolated from raw cow milk.</title>
        <authorList>
            <person name="Ruckert C."/>
            <person name="Albersmeier A."/>
            <person name="Lipski A."/>
            <person name="Kalinowski J."/>
        </authorList>
    </citation>
    <scope>NUCLEOTIDE SEQUENCE [LARGE SCALE GENOMIC DNA]</scope>
    <source>
        <strain evidence="8 9">RW2-5</strain>
    </source>
</reference>
<dbReference type="InterPro" id="IPR013762">
    <property type="entry name" value="Integrase-like_cat_sf"/>
</dbReference>
<dbReference type="PANTHER" id="PTHR30349:SF64">
    <property type="entry name" value="PROPHAGE INTEGRASE INTD-RELATED"/>
    <property type="match status" value="1"/>
</dbReference>
<dbReference type="OrthoDB" id="1822491at2"/>
<dbReference type="KEGG" id="clw:CLAC_03260"/>
<proteinExistence type="inferred from homology"/>
<dbReference type="Proteomes" id="UP000058446">
    <property type="component" value="Chromosome"/>
</dbReference>
<dbReference type="Gene3D" id="1.10.443.10">
    <property type="entry name" value="Intergrase catalytic core"/>
    <property type="match status" value="1"/>
</dbReference>
<evidence type="ECO:0000259" key="7">
    <source>
        <dbReference type="PROSITE" id="PS51900"/>
    </source>
</evidence>
<evidence type="ECO:0000256" key="4">
    <source>
        <dbReference type="ARBA" id="ARBA00023172"/>
    </source>
</evidence>
<comment type="similarity">
    <text evidence="1">Belongs to the 'phage' integrase family.</text>
</comment>
<keyword evidence="4" id="KW-0233">DNA recombination</keyword>
<protein>
    <submittedName>
        <fullName evidence="8">Integrase</fullName>
    </submittedName>
</protein>
<dbReference type="GO" id="GO:0006310">
    <property type="term" value="P:DNA recombination"/>
    <property type="evidence" value="ECO:0007669"/>
    <property type="project" value="UniProtKB-KW"/>
</dbReference>
<dbReference type="PATRIC" id="fig|1408189.4.peg.646"/>
<evidence type="ECO:0000256" key="5">
    <source>
        <dbReference type="PROSITE-ProRule" id="PRU01248"/>
    </source>
</evidence>
<evidence type="ECO:0000313" key="8">
    <source>
        <dbReference type="EMBL" id="ALA66914.1"/>
    </source>
</evidence>
<keyword evidence="3 5" id="KW-0238">DNA-binding</keyword>
<evidence type="ECO:0000256" key="2">
    <source>
        <dbReference type="ARBA" id="ARBA00022908"/>
    </source>
</evidence>
<dbReference type="EMBL" id="CP006841">
    <property type="protein sequence ID" value="ALA66914.1"/>
    <property type="molecule type" value="Genomic_DNA"/>
</dbReference>
<dbReference type="STRING" id="1408189.CLAC_03260"/>
<dbReference type="Gene3D" id="1.10.150.130">
    <property type="match status" value="1"/>
</dbReference>
<keyword evidence="9" id="KW-1185">Reference proteome</keyword>
<dbReference type="InterPro" id="IPR050090">
    <property type="entry name" value="Tyrosine_recombinase_XerCD"/>
</dbReference>
<evidence type="ECO:0000259" key="6">
    <source>
        <dbReference type="PROSITE" id="PS51898"/>
    </source>
</evidence>
<feature type="domain" description="Tyr recombinase" evidence="6">
    <location>
        <begin position="161"/>
        <end position="348"/>
    </location>
</feature>
<dbReference type="Pfam" id="PF00589">
    <property type="entry name" value="Phage_integrase"/>
    <property type="match status" value="1"/>
</dbReference>